<protein>
    <submittedName>
        <fullName evidence="2">Uncharacterized protein</fullName>
    </submittedName>
</protein>
<comment type="caution">
    <text evidence="2">The sequence shown here is derived from an EMBL/GenBank/DDBJ whole genome shotgun (WGS) entry which is preliminary data.</text>
</comment>
<organism evidence="2 3">
    <name type="scientific">Eragrostis curvula</name>
    <name type="common">weeping love grass</name>
    <dbReference type="NCBI Taxonomy" id="38414"/>
    <lineage>
        <taxon>Eukaryota</taxon>
        <taxon>Viridiplantae</taxon>
        <taxon>Streptophyta</taxon>
        <taxon>Embryophyta</taxon>
        <taxon>Tracheophyta</taxon>
        <taxon>Spermatophyta</taxon>
        <taxon>Magnoliopsida</taxon>
        <taxon>Liliopsida</taxon>
        <taxon>Poales</taxon>
        <taxon>Poaceae</taxon>
        <taxon>PACMAD clade</taxon>
        <taxon>Chloridoideae</taxon>
        <taxon>Eragrostideae</taxon>
        <taxon>Eragrostidinae</taxon>
        <taxon>Eragrostis</taxon>
    </lineage>
</organism>
<dbReference type="Gramene" id="TVU06792">
    <property type="protein sequence ID" value="TVU06792"/>
    <property type="gene ID" value="EJB05_46826"/>
</dbReference>
<feature type="region of interest" description="Disordered" evidence="1">
    <location>
        <begin position="1"/>
        <end position="50"/>
    </location>
</feature>
<proteinExistence type="predicted"/>
<feature type="compositionally biased region" description="Low complexity" evidence="1">
    <location>
        <begin position="1"/>
        <end position="39"/>
    </location>
</feature>
<evidence type="ECO:0000313" key="3">
    <source>
        <dbReference type="Proteomes" id="UP000324897"/>
    </source>
</evidence>
<dbReference type="EMBL" id="RWGY01000045">
    <property type="protein sequence ID" value="TVU06792.1"/>
    <property type="molecule type" value="Genomic_DNA"/>
</dbReference>
<dbReference type="Proteomes" id="UP000324897">
    <property type="component" value="Unassembled WGS sequence"/>
</dbReference>
<gene>
    <name evidence="2" type="ORF">EJB05_46826</name>
</gene>
<name>A0A5J9T629_9POAL</name>
<evidence type="ECO:0000256" key="1">
    <source>
        <dbReference type="SAM" id="MobiDB-lite"/>
    </source>
</evidence>
<evidence type="ECO:0000313" key="2">
    <source>
        <dbReference type="EMBL" id="TVU06792.1"/>
    </source>
</evidence>
<reference evidence="2 3" key="1">
    <citation type="journal article" date="2019" name="Sci. Rep.">
        <title>A high-quality genome of Eragrostis curvula grass provides insights into Poaceae evolution and supports new strategies to enhance forage quality.</title>
        <authorList>
            <person name="Carballo J."/>
            <person name="Santos B.A.C.M."/>
            <person name="Zappacosta D."/>
            <person name="Garbus I."/>
            <person name="Selva J.P."/>
            <person name="Gallo C.A."/>
            <person name="Diaz A."/>
            <person name="Albertini E."/>
            <person name="Caccamo M."/>
            <person name="Echenique V."/>
        </authorList>
    </citation>
    <scope>NUCLEOTIDE SEQUENCE [LARGE SCALE GENOMIC DNA]</scope>
    <source>
        <strain evidence="3">cv. Victoria</strain>
        <tissue evidence="2">Leaf</tissue>
    </source>
</reference>
<accession>A0A5J9T629</accession>
<keyword evidence="3" id="KW-1185">Reference proteome</keyword>
<dbReference type="AlphaFoldDB" id="A0A5J9T629"/>
<sequence>MARTSAPGDSSGSVSNSCSTAASAGRFLSPDPSLSRPLSNAAACHSSPEGSPPHFAPLLLLGAPCSVVPRFKAELHLQVTIKVAAENTTMGLWEGCYGCISLW</sequence>